<reference evidence="2" key="1">
    <citation type="submission" date="2016-10" db="EMBL/GenBank/DDBJ databases">
        <authorList>
            <person name="Varghese N."/>
            <person name="Submissions S."/>
        </authorList>
    </citation>
    <scope>NUCLEOTIDE SEQUENCE [LARGE SCALE GENOMIC DNA]</scope>
    <source>
        <strain evidence="2">CGMCC 4.6856</strain>
    </source>
</reference>
<sequence length="212" mass="21124">MSTTAVATRTAAARAGRPSRTLATVVSLVAVPAALAVSGLVVAQSSYSAYSATTSRPQNNWSSGTVALTDDDSNAAAFSVANARPGATGSRCLVVTSNGSLPSEVRIYGANGTGTTSLAAYVDLTITQGTGGSFGSCDGFAALPDGAEVFRGSLMTFGMAHTGYANGVGGWSPAGTTPESRTYKLSYAISPDAPNETMGGTAGGDIVFEAQS</sequence>
<accession>A0A1H9J119</accession>
<evidence type="ECO:0000313" key="2">
    <source>
        <dbReference type="Proteomes" id="UP000198504"/>
    </source>
</evidence>
<keyword evidence="2" id="KW-1185">Reference proteome</keyword>
<organism evidence="1 2">
    <name type="scientific">Microlunatus flavus</name>
    <dbReference type="NCBI Taxonomy" id="1036181"/>
    <lineage>
        <taxon>Bacteria</taxon>
        <taxon>Bacillati</taxon>
        <taxon>Actinomycetota</taxon>
        <taxon>Actinomycetes</taxon>
        <taxon>Propionibacteriales</taxon>
        <taxon>Propionibacteriaceae</taxon>
        <taxon>Microlunatus</taxon>
    </lineage>
</organism>
<dbReference type="AlphaFoldDB" id="A0A1H9J119"/>
<dbReference type="RefSeq" id="WP_198410172.1">
    <property type="nucleotide sequence ID" value="NZ_FOFA01000006.1"/>
</dbReference>
<dbReference type="EMBL" id="FOFA01000006">
    <property type="protein sequence ID" value="SEQ80315.1"/>
    <property type="molecule type" value="Genomic_DNA"/>
</dbReference>
<name>A0A1H9J119_9ACTN</name>
<gene>
    <name evidence="1" type="ORF">SAMN05421756_10650</name>
</gene>
<proteinExistence type="predicted"/>
<protein>
    <recommendedName>
        <fullName evidence="3">Camelysin metallo-endopeptidase</fullName>
    </recommendedName>
</protein>
<evidence type="ECO:0008006" key="3">
    <source>
        <dbReference type="Google" id="ProtNLM"/>
    </source>
</evidence>
<dbReference type="STRING" id="1036181.SAMN05421756_10650"/>
<dbReference type="Proteomes" id="UP000198504">
    <property type="component" value="Unassembled WGS sequence"/>
</dbReference>
<evidence type="ECO:0000313" key="1">
    <source>
        <dbReference type="EMBL" id="SEQ80315.1"/>
    </source>
</evidence>